<evidence type="ECO:0000313" key="1">
    <source>
        <dbReference type="EMBL" id="TXB68688.1"/>
    </source>
</evidence>
<accession>A0A5C6S2J7</accession>
<dbReference type="AlphaFoldDB" id="A0A5C6S2J7"/>
<comment type="caution">
    <text evidence="1">The sequence shown here is derived from an EMBL/GenBank/DDBJ whole genome shotgun (WGS) entry which is preliminary data.</text>
</comment>
<organism evidence="1 2">
    <name type="scientific">Paracoccus aurantiacus</name>
    <dbReference type="NCBI Taxonomy" id="2599412"/>
    <lineage>
        <taxon>Bacteria</taxon>
        <taxon>Pseudomonadati</taxon>
        <taxon>Pseudomonadota</taxon>
        <taxon>Alphaproteobacteria</taxon>
        <taxon>Rhodobacterales</taxon>
        <taxon>Paracoccaceae</taxon>
        <taxon>Paracoccus</taxon>
    </lineage>
</organism>
<name>A0A5C6S2J7_9RHOB</name>
<dbReference type="EMBL" id="VOPL01000004">
    <property type="protein sequence ID" value="TXB68688.1"/>
    <property type="molecule type" value="Genomic_DNA"/>
</dbReference>
<reference evidence="1 2" key="1">
    <citation type="submission" date="2019-08" db="EMBL/GenBank/DDBJ databases">
        <authorList>
            <person name="Ye J."/>
        </authorList>
    </citation>
    <scope>NUCLEOTIDE SEQUENCE [LARGE SCALE GENOMIC DNA]</scope>
    <source>
        <strain evidence="1 2">TK008</strain>
    </source>
</reference>
<keyword evidence="2" id="KW-1185">Reference proteome</keyword>
<dbReference type="RefSeq" id="WP_147098744.1">
    <property type="nucleotide sequence ID" value="NZ_JBHUFH010000012.1"/>
</dbReference>
<protein>
    <submittedName>
        <fullName evidence="1">Uncharacterized protein</fullName>
    </submittedName>
</protein>
<gene>
    <name evidence="1" type="ORF">FQV27_11940</name>
</gene>
<proteinExistence type="predicted"/>
<sequence length="158" mass="17537">MTEANHLNLDRKRLLATSYEHARRAARELDSLVNDEWPADGTTEIEARVIALDGKLVETAVYVRRYLDLNDAGKPATSSTSTNRDSPHVVSFSETTPEFDLRLVANKIIHHKLMHAESPDSVKITTITSECDNGYFTKFDIVDFCNAVATALGNGQKS</sequence>
<dbReference type="Proteomes" id="UP000321562">
    <property type="component" value="Unassembled WGS sequence"/>
</dbReference>
<evidence type="ECO:0000313" key="2">
    <source>
        <dbReference type="Proteomes" id="UP000321562"/>
    </source>
</evidence>